<accession>A0ABX1VB94</accession>
<dbReference type="RefSeq" id="WP_171185254.1">
    <property type="nucleotide sequence ID" value="NZ_WTPX01000033.1"/>
</dbReference>
<name>A0ABX1VB94_9PLAN</name>
<keyword evidence="5" id="KW-1185">Reference proteome</keyword>
<dbReference type="Proteomes" id="UP000609651">
    <property type="component" value="Unassembled WGS sequence"/>
</dbReference>
<keyword evidence="2" id="KW-0732">Signal</keyword>
<feature type="region of interest" description="Disordered" evidence="1">
    <location>
        <begin position="420"/>
        <end position="470"/>
    </location>
</feature>
<feature type="compositionally biased region" description="Acidic residues" evidence="1">
    <location>
        <begin position="391"/>
        <end position="401"/>
    </location>
</feature>
<sequence>MTETARTAVFAAVAAAAVVLAAVLSWPGATAETAGFEQVGTPFFTAFESNAGTDDETGDEPSAGNLSKIGRFTITAFDADTGAIQDFRITRDESTGLYGIAPYDYPAEAAEKLAEVAAALGSVKRTALQSRRQSDWADLGVVDPASEDVGQLEGRGLRVELTGDDGNPLADLIIGKPVEDRDGYFYVREPRDDSTYIAKLDDLDLSARFRDWVDPEALEVAASDLRKIVVPDETIDPRAGELLVGDPLALSREDAAGEWTAESLPEGRAVDQAKANALASTATGLTIAGVRPKPKGLKPDLTLDPAVVQTERQYSAIVRDITGKGFSILPTPDGGGQVIGEAGQLTVVTDEGVAYDLDFGELFTGNNYDFAVGEAGEGYKTLSAEKKDDDASGEDADEDAEQSQGRYLFVIARLDAAALGEPPVEPQPPTEDESAAEKSPEDAESEDAGSEGADDAEDADSPQKQYERELAAYPAAKRAYDEKLAAAKERVEELNRRFGDWYYVVDADDVVELSLTPAALLQDAAPALPDAGAGNSPSPGMPAPIETPGSLEDLLKGLSPGMPTAPPADGAPEEAPPAQDAPEEDAPAEQEQEGTAVPTEPAMSDRSPESPEPTPSPENPAPSESMDTGDAAADEASGEARPPVSAPRPTPPAETDTPAESKDPEDSTDEESEPGSNDGADSDEETGADDAGSADGPGAA</sequence>
<feature type="region of interest" description="Disordered" evidence="1">
    <location>
        <begin position="527"/>
        <end position="700"/>
    </location>
</feature>
<evidence type="ECO:0000259" key="3">
    <source>
        <dbReference type="Pfam" id="PF14238"/>
    </source>
</evidence>
<feature type="chain" id="PRO_5046718220" description="DUF4340 domain-containing protein" evidence="2">
    <location>
        <begin position="32"/>
        <end position="700"/>
    </location>
</feature>
<feature type="domain" description="DUF4340" evidence="3">
    <location>
        <begin position="101"/>
        <end position="298"/>
    </location>
</feature>
<feature type="compositionally biased region" description="Pro residues" evidence="1">
    <location>
        <begin position="610"/>
        <end position="620"/>
    </location>
</feature>
<gene>
    <name evidence="4" type="ORF">LzC2_14180</name>
</gene>
<feature type="compositionally biased region" description="Low complexity" evidence="1">
    <location>
        <begin position="689"/>
        <end position="700"/>
    </location>
</feature>
<evidence type="ECO:0000256" key="1">
    <source>
        <dbReference type="SAM" id="MobiDB-lite"/>
    </source>
</evidence>
<feature type="compositionally biased region" description="Acidic residues" evidence="1">
    <location>
        <begin position="581"/>
        <end position="592"/>
    </location>
</feature>
<dbReference type="Pfam" id="PF14238">
    <property type="entry name" value="DUF4340"/>
    <property type="match status" value="1"/>
</dbReference>
<dbReference type="EMBL" id="WTPX01000033">
    <property type="protein sequence ID" value="NNJ25348.1"/>
    <property type="molecule type" value="Genomic_DNA"/>
</dbReference>
<organism evidence="4 5">
    <name type="scientific">Alienimonas chondri</name>
    <dbReference type="NCBI Taxonomy" id="2681879"/>
    <lineage>
        <taxon>Bacteria</taxon>
        <taxon>Pseudomonadati</taxon>
        <taxon>Planctomycetota</taxon>
        <taxon>Planctomycetia</taxon>
        <taxon>Planctomycetales</taxon>
        <taxon>Planctomycetaceae</taxon>
        <taxon>Alienimonas</taxon>
    </lineage>
</organism>
<dbReference type="InterPro" id="IPR025641">
    <property type="entry name" value="DUF4340"/>
</dbReference>
<comment type="caution">
    <text evidence="4">The sequence shown here is derived from an EMBL/GenBank/DDBJ whole genome shotgun (WGS) entry which is preliminary data.</text>
</comment>
<feature type="compositionally biased region" description="Acidic residues" evidence="1">
    <location>
        <begin position="442"/>
        <end position="460"/>
    </location>
</feature>
<protein>
    <recommendedName>
        <fullName evidence="3">DUF4340 domain-containing protein</fullName>
    </recommendedName>
</protein>
<feature type="region of interest" description="Disordered" evidence="1">
    <location>
        <begin position="384"/>
        <end position="404"/>
    </location>
</feature>
<evidence type="ECO:0000256" key="2">
    <source>
        <dbReference type="SAM" id="SignalP"/>
    </source>
</evidence>
<reference evidence="4 5" key="1">
    <citation type="journal article" date="2020" name="Syst. Appl. Microbiol.">
        <title>Alienimonas chondri sp. nov., a novel planctomycete isolated from the biofilm of the red alga Chondrus crispus.</title>
        <authorList>
            <person name="Vitorino I."/>
            <person name="Albuquerque L."/>
            <person name="Wiegand S."/>
            <person name="Kallscheuer N."/>
            <person name="da Costa M.S."/>
            <person name="Lobo-da-Cunha A."/>
            <person name="Jogler C."/>
            <person name="Lage O.M."/>
        </authorList>
    </citation>
    <scope>NUCLEOTIDE SEQUENCE [LARGE SCALE GENOMIC DNA]</scope>
    <source>
        <strain evidence="4 5">LzC2</strain>
    </source>
</reference>
<feature type="compositionally biased region" description="Low complexity" evidence="1">
    <location>
        <begin position="621"/>
        <end position="631"/>
    </location>
</feature>
<feature type="signal peptide" evidence="2">
    <location>
        <begin position="1"/>
        <end position="31"/>
    </location>
</feature>
<evidence type="ECO:0000313" key="5">
    <source>
        <dbReference type="Proteomes" id="UP000609651"/>
    </source>
</evidence>
<proteinExistence type="predicted"/>
<evidence type="ECO:0000313" key="4">
    <source>
        <dbReference type="EMBL" id="NNJ25348.1"/>
    </source>
</evidence>